<dbReference type="EMBL" id="RHJS01000002">
    <property type="protein sequence ID" value="RRK32192.1"/>
    <property type="molecule type" value="Genomic_DNA"/>
</dbReference>
<dbReference type="RefSeq" id="WP_125127698.1">
    <property type="nucleotide sequence ID" value="NZ_RHJS01000002.1"/>
</dbReference>
<reference evidence="2" key="1">
    <citation type="submission" date="2018-10" db="EMBL/GenBank/DDBJ databases">
        <title>Schaedlerella arabinophila gen. nov. sp. nov., isolated from the mouse intestinal tract and comparative analysis with the genome of the closely related altered Schaedler flora strain ASF502.</title>
        <authorList>
            <person name="Miyake S."/>
            <person name="Soh M."/>
            <person name="Seedorf H."/>
        </authorList>
    </citation>
    <scope>NUCLEOTIDE SEQUENCE [LARGE SCALE GENOMIC DNA]</scope>
    <source>
        <strain evidence="2">DSM 106076</strain>
    </source>
</reference>
<organism evidence="2 3">
    <name type="scientific">Schaedlerella arabinosiphila</name>
    <dbReference type="NCBI Taxonomy" id="2044587"/>
    <lineage>
        <taxon>Bacteria</taxon>
        <taxon>Bacillati</taxon>
        <taxon>Bacillota</taxon>
        <taxon>Clostridia</taxon>
        <taxon>Lachnospirales</taxon>
        <taxon>Lachnospiraceae</taxon>
        <taxon>Schaedlerella</taxon>
    </lineage>
</organism>
<name>A0A3R8JNY3_9FIRM</name>
<feature type="transmembrane region" description="Helical" evidence="1">
    <location>
        <begin position="93"/>
        <end position="111"/>
    </location>
</feature>
<comment type="caution">
    <text evidence="2">The sequence shown here is derived from an EMBL/GenBank/DDBJ whole genome shotgun (WGS) entry which is preliminary data.</text>
</comment>
<evidence type="ECO:0000313" key="2">
    <source>
        <dbReference type="EMBL" id="RRK32192.1"/>
    </source>
</evidence>
<feature type="transmembrane region" description="Helical" evidence="1">
    <location>
        <begin position="20"/>
        <end position="43"/>
    </location>
</feature>
<feature type="transmembrane region" description="Helical" evidence="1">
    <location>
        <begin position="244"/>
        <end position="264"/>
    </location>
</feature>
<keyword evidence="3" id="KW-1185">Reference proteome</keyword>
<dbReference type="AlphaFoldDB" id="A0A3R8JNY3"/>
<sequence length="419" mass="48003">MKLKKNNKYLQFLLLFGMEFNVPIVGIISLRKIAFVLLFILFIHTGIRIRILKNIYLVTTAIGILFLYAMFVLNLRFGGHASLPDGIYNIKEPLFLFLDMIWFPVLLMRMFETVDEFICCQWRVILLQAAITIIGRASLPVRMYVFEHFSYGDGRLYEGVYSGVRSIGVDLSGAAGSMVLFAGLICGIYLYYHMDEKKEKKNIIIGWMVIISALLFMGRTGLYFGGAVLLIVIADMIRRLDKTIYYIVLGGVIIFISVLIYIYISPDSWGLQRWVQWVTEIGDLFGKDNTINAIRNMNIPPLTIETFLGTGLRRGITKSGLIISHDAGYIQLYTSIGVLGCLLYYSLIYSFYLSLINKVKSRNSKWIYRLFLVVIIIGEMKEPFLAKTPLTIILSCMLMIEVKQDTRHVYSRRKCADIF</sequence>
<keyword evidence="1" id="KW-0472">Membrane</keyword>
<feature type="transmembrane region" description="Helical" evidence="1">
    <location>
        <begin position="171"/>
        <end position="192"/>
    </location>
</feature>
<keyword evidence="1" id="KW-0812">Transmembrane</keyword>
<evidence type="ECO:0000256" key="1">
    <source>
        <dbReference type="SAM" id="Phobius"/>
    </source>
</evidence>
<evidence type="ECO:0000313" key="3">
    <source>
        <dbReference type="Proteomes" id="UP000274920"/>
    </source>
</evidence>
<feature type="transmembrane region" description="Helical" evidence="1">
    <location>
        <begin position="55"/>
        <end position="73"/>
    </location>
</feature>
<proteinExistence type="predicted"/>
<gene>
    <name evidence="2" type="ORF">EBB54_13095</name>
</gene>
<evidence type="ECO:0008006" key="4">
    <source>
        <dbReference type="Google" id="ProtNLM"/>
    </source>
</evidence>
<protein>
    <recommendedName>
        <fullName evidence="4">O-antigen ligase domain-containing protein</fullName>
    </recommendedName>
</protein>
<feature type="transmembrane region" description="Helical" evidence="1">
    <location>
        <begin position="330"/>
        <end position="354"/>
    </location>
</feature>
<keyword evidence="1" id="KW-1133">Transmembrane helix</keyword>
<accession>A0A3R8JNY3</accession>
<dbReference type="Proteomes" id="UP000274920">
    <property type="component" value="Unassembled WGS sequence"/>
</dbReference>
<feature type="transmembrane region" description="Helical" evidence="1">
    <location>
        <begin position="204"/>
        <end position="232"/>
    </location>
</feature>